<comment type="caution">
    <text evidence="2">The sequence shown here is derived from an EMBL/GenBank/DDBJ whole genome shotgun (WGS) entry which is preliminary data.</text>
</comment>
<evidence type="ECO:0000313" key="3">
    <source>
        <dbReference type="Proteomes" id="UP000245410"/>
    </source>
</evidence>
<evidence type="ECO:0000256" key="1">
    <source>
        <dbReference type="SAM" id="Phobius"/>
    </source>
</evidence>
<gene>
    <name evidence="2" type="ORF">DKT68_10670</name>
</gene>
<keyword evidence="1" id="KW-0472">Membrane</keyword>
<proteinExistence type="predicted"/>
<keyword evidence="3" id="KW-1185">Reference proteome</keyword>
<accession>A0A317D5D0</accession>
<organism evidence="2 3">
    <name type="scientific">Micromonospora acroterricola</name>
    <dbReference type="NCBI Taxonomy" id="2202421"/>
    <lineage>
        <taxon>Bacteria</taxon>
        <taxon>Bacillati</taxon>
        <taxon>Actinomycetota</taxon>
        <taxon>Actinomycetes</taxon>
        <taxon>Micromonosporales</taxon>
        <taxon>Micromonosporaceae</taxon>
        <taxon>Micromonospora</taxon>
    </lineage>
</organism>
<keyword evidence="1" id="KW-0812">Transmembrane</keyword>
<dbReference type="EMBL" id="QGKR01000169">
    <property type="protein sequence ID" value="PWR09949.1"/>
    <property type="molecule type" value="Genomic_DNA"/>
</dbReference>
<dbReference type="Proteomes" id="UP000245410">
    <property type="component" value="Unassembled WGS sequence"/>
</dbReference>
<feature type="transmembrane region" description="Helical" evidence="1">
    <location>
        <begin position="15"/>
        <end position="35"/>
    </location>
</feature>
<evidence type="ECO:0000313" key="2">
    <source>
        <dbReference type="EMBL" id="PWR09949.1"/>
    </source>
</evidence>
<dbReference type="OrthoDB" id="3425745at2"/>
<keyword evidence="1" id="KW-1133">Transmembrane helix</keyword>
<name>A0A317D5D0_9ACTN</name>
<protein>
    <submittedName>
        <fullName evidence="2">Uncharacterized protein</fullName>
    </submittedName>
</protein>
<reference evidence="2 3" key="1">
    <citation type="submission" date="2018-05" db="EMBL/GenBank/DDBJ databases">
        <title>Micromonospora atacamensis sp. nov., a novel actinobacteria isolated from high altitude Atacama Desert soil.</title>
        <authorList>
            <person name="Carro L."/>
            <person name="Golinska P."/>
            <person name="Klenk H.-P."/>
            <person name="Goodfellow M."/>
        </authorList>
    </citation>
    <scope>NUCLEOTIDE SEQUENCE [LARGE SCALE GENOMIC DNA]</scope>
    <source>
        <strain evidence="2 3">5R2A7</strain>
    </source>
</reference>
<sequence>MDQPLPAGRKVCVEFLWGVLSSLVASLVGVVAVWFGSQRVRGWLVAWLSRLTGVGVVRVYATQSLANGALGNDLRRARWIRAYVSRGNELTRDSFSGLWAGGSRSVQVDLLMPDPEVADADSWLARRDLEVGNHDPGFGGGLLARQVRANIDYLCARIAGRTEVQMRLYNLPHFGRIIATDNVVYLTVYQDSEHGRNSPCLVFRRSSPMYDLCLRLFALAWSDARSA</sequence>
<dbReference type="AlphaFoldDB" id="A0A317D5D0"/>